<evidence type="ECO:0000313" key="10">
    <source>
        <dbReference type="EMBL" id="KRH56341.1"/>
    </source>
</evidence>
<proteinExistence type="inferred from homology"/>
<evidence type="ECO:0000256" key="2">
    <source>
        <dbReference type="ARBA" id="ARBA00022614"/>
    </source>
</evidence>
<evidence type="ECO:0000259" key="8">
    <source>
        <dbReference type="Pfam" id="PF00931"/>
    </source>
</evidence>
<feature type="domain" description="NB-ARC" evidence="8">
    <location>
        <begin position="142"/>
        <end position="301"/>
    </location>
</feature>
<dbReference type="Pfam" id="PF00931">
    <property type="entry name" value="NB-ARC"/>
    <property type="match status" value="1"/>
</dbReference>
<dbReference type="PANTHER" id="PTHR33463:SF105">
    <property type="entry name" value="AND NB-ARC DOMAIN DISEASE RESISTANCE PROTEIN, PUTATIVE-RELATED"/>
    <property type="match status" value="1"/>
</dbReference>
<dbReference type="AlphaFoldDB" id="A0A0R0JW24"/>
<dbReference type="EMBL" id="CM000839">
    <property type="protein sequence ID" value="KRH56341.1"/>
    <property type="molecule type" value="Genomic_DNA"/>
</dbReference>
<evidence type="ECO:0000313" key="11">
    <source>
        <dbReference type="EnsemblPlants" id="KRH56341"/>
    </source>
</evidence>
<feature type="non-terminal residue" evidence="10">
    <location>
        <position position="1"/>
    </location>
</feature>
<dbReference type="InterPro" id="IPR032675">
    <property type="entry name" value="LRR_dom_sf"/>
</dbReference>
<evidence type="ECO:0000256" key="7">
    <source>
        <dbReference type="SAM" id="Coils"/>
    </source>
</evidence>
<keyword evidence="12" id="KW-1185">Reference proteome</keyword>
<evidence type="ECO:0000313" key="12">
    <source>
        <dbReference type="Proteomes" id="UP000008827"/>
    </source>
</evidence>
<gene>
    <name evidence="10" type="ORF">GLYMA_06G318300</name>
</gene>
<dbReference type="Proteomes" id="UP000008827">
    <property type="component" value="Chromosome 6"/>
</dbReference>
<dbReference type="PANTHER" id="PTHR33463">
    <property type="entry name" value="NB-ARC DOMAIN-CONTAINING PROTEIN-RELATED"/>
    <property type="match status" value="1"/>
</dbReference>
<dbReference type="InterPro" id="IPR042197">
    <property type="entry name" value="Apaf_helical"/>
</dbReference>
<dbReference type="Gene3D" id="1.10.10.10">
    <property type="entry name" value="Winged helix-like DNA-binding domain superfamily/Winged helix DNA-binding domain"/>
    <property type="match status" value="1"/>
</dbReference>
<organism evidence="10">
    <name type="scientific">Glycine max</name>
    <name type="common">Soybean</name>
    <name type="synonym">Glycine hispida</name>
    <dbReference type="NCBI Taxonomy" id="3847"/>
    <lineage>
        <taxon>Eukaryota</taxon>
        <taxon>Viridiplantae</taxon>
        <taxon>Streptophyta</taxon>
        <taxon>Embryophyta</taxon>
        <taxon>Tracheophyta</taxon>
        <taxon>Spermatophyta</taxon>
        <taxon>Magnoliopsida</taxon>
        <taxon>eudicotyledons</taxon>
        <taxon>Gunneridae</taxon>
        <taxon>Pentapetalae</taxon>
        <taxon>rosids</taxon>
        <taxon>fabids</taxon>
        <taxon>Fabales</taxon>
        <taxon>Fabaceae</taxon>
        <taxon>Papilionoideae</taxon>
        <taxon>50 kb inversion clade</taxon>
        <taxon>NPAAA clade</taxon>
        <taxon>indigoferoid/millettioid clade</taxon>
        <taxon>Phaseoleae</taxon>
        <taxon>Glycine</taxon>
        <taxon>Glycine subgen. Soja</taxon>
    </lineage>
</organism>
<evidence type="ECO:0000256" key="4">
    <source>
        <dbReference type="ARBA" id="ARBA00022741"/>
    </source>
</evidence>
<dbReference type="Gramene" id="KRH56341">
    <property type="protein sequence ID" value="KRH56341"/>
    <property type="gene ID" value="GLYMA_06G318300"/>
</dbReference>
<name>A0A0R0JW24_SOYBN</name>
<dbReference type="SUPFAM" id="SSF52058">
    <property type="entry name" value="L domain-like"/>
    <property type="match status" value="1"/>
</dbReference>
<dbReference type="Gene3D" id="3.40.50.300">
    <property type="entry name" value="P-loop containing nucleotide triphosphate hydrolases"/>
    <property type="match status" value="1"/>
</dbReference>
<evidence type="ECO:0000256" key="5">
    <source>
        <dbReference type="ARBA" id="ARBA00022821"/>
    </source>
</evidence>
<dbReference type="InterPro" id="IPR057135">
    <property type="entry name" value="At4g27190-like_LRR"/>
</dbReference>
<dbReference type="OMA" id="TRICTSK"/>
<dbReference type="GO" id="GO:0043531">
    <property type="term" value="F:ADP binding"/>
    <property type="evidence" value="ECO:0007669"/>
    <property type="project" value="InterPro"/>
</dbReference>
<dbReference type="InterPro" id="IPR050905">
    <property type="entry name" value="Plant_NBS-LRR"/>
</dbReference>
<dbReference type="Gene3D" id="3.80.10.10">
    <property type="entry name" value="Ribonuclease Inhibitor"/>
    <property type="match status" value="1"/>
</dbReference>
<evidence type="ECO:0000256" key="6">
    <source>
        <dbReference type="ARBA" id="ARBA00022840"/>
    </source>
</evidence>
<keyword evidence="7" id="KW-0175">Coiled coil</keyword>
<dbReference type="PRINTS" id="PR00364">
    <property type="entry name" value="DISEASERSIST"/>
</dbReference>
<comment type="similarity">
    <text evidence="1">Belongs to the disease resistance NB-LRR family.</text>
</comment>
<dbReference type="PaxDb" id="3847-GLYMA06G47620.2"/>
<dbReference type="Pfam" id="PF23247">
    <property type="entry name" value="LRR_RPS2"/>
    <property type="match status" value="1"/>
</dbReference>
<keyword evidence="2" id="KW-0433">Leucine-rich repeat</keyword>
<dbReference type="GO" id="GO:0005524">
    <property type="term" value="F:ATP binding"/>
    <property type="evidence" value="ECO:0007669"/>
    <property type="project" value="UniProtKB-KW"/>
</dbReference>
<reference evidence="11" key="2">
    <citation type="submission" date="2018-02" db="UniProtKB">
        <authorList>
            <consortium name="EnsemblPlants"/>
        </authorList>
    </citation>
    <scope>IDENTIFICATION</scope>
    <source>
        <strain evidence="11">Williams 82</strain>
    </source>
</reference>
<dbReference type="Gene3D" id="1.10.8.430">
    <property type="entry name" value="Helical domain of apoptotic protease-activating factors"/>
    <property type="match status" value="1"/>
</dbReference>
<reference evidence="10 11" key="1">
    <citation type="journal article" date="2010" name="Nature">
        <title>Genome sequence of the palaeopolyploid soybean.</title>
        <authorList>
            <person name="Schmutz J."/>
            <person name="Cannon S.B."/>
            <person name="Schlueter J."/>
            <person name="Ma J."/>
            <person name="Mitros T."/>
            <person name="Nelson W."/>
            <person name="Hyten D.L."/>
            <person name="Song Q."/>
            <person name="Thelen J.J."/>
            <person name="Cheng J."/>
            <person name="Xu D."/>
            <person name="Hellsten U."/>
            <person name="May G.D."/>
            <person name="Yu Y."/>
            <person name="Sakurai T."/>
            <person name="Umezawa T."/>
            <person name="Bhattacharyya M.K."/>
            <person name="Sandhu D."/>
            <person name="Valliyodan B."/>
            <person name="Lindquist E."/>
            <person name="Peto M."/>
            <person name="Grant D."/>
            <person name="Shu S."/>
            <person name="Goodstein D."/>
            <person name="Barry K."/>
            <person name="Futrell-Griggs M."/>
            <person name="Abernathy B."/>
            <person name="Du J."/>
            <person name="Tian Z."/>
            <person name="Zhu L."/>
            <person name="Gill N."/>
            <person name="Joshi T."/>
            <person name="Libault M."/>
            <person name="Sethuraman A."/>
            <person name="Zhang X.-C."/>
            <person name="Shinozaki K."/>
            <person name="Nguyen H.T."/>
            <person name="Wing R.A."/>
            <person name="Cregan P."/>
            <person name="Specht J."/>
            <person name="Grimwood J."/>
            <person name="Rokhsar D."/>
            <person name="Stacey G."/>
            <person name="Shoemaker R.C."/>
            <person name="Jackson S.A."/>
        </authorList>
    </citation>
    <scope>NUCLEOTIDE SEQUENCE [LARGE SCALE GENOMIC DNA]</scope>
    <source>
        <strain evidence="11">cv. Williams 82</strain>
        <tissue evidence="10">Callus</tissue>
    </source>
</reference>
<reference evidence="10" key="3">
    <citation type="submission" date="2018-07" db="EMBL/GenBank/DDBJ databases">
        <title>WGS assembly of Glycine max.</title>
        <authorList>
            <person name="Schmutz J."/>
            <person name="Cannon S."/>
            <person name="Schlueter J."/>
            <person name="Ma J."/>
            <person name="Mitros T."/>
            <person name="Nelson W."/>
            <person name="Hyten D."/>
            <person name="Song Q."/>
            <person name="Thelen J."/>
            <person name="Cheng J."/>
            <person name="Xu D."/>
            <person name="Hellsten U."/>
            <person name="May G."/>
            <person name="Yu Y."/>
            <person name="Sakurai T."/>
            <person name="Umezawa T."/>
            <person name="Bhattacharyya M."/>
            <person name="Sandhu D."/>
            <person name="Valliyodan B."/>
            <person name="Lindquist E."/>
            <person name="Peto M."/>
            <person name="Grant D."/>
            <person name="Shu S."/>
            <person name="Goodstein D."/>
            <person name="Barry K."/>
            <person name="Futrell-Griggs M."/>
            <person name="Abernathy B."/>
            <person name="Du J."/>
            <person name="Tian Z."/>
            <person name="Zhu L."/>
            <person name="Gill N."/>
            <person name="Joshi T."/>
            <person name="Libault M."/>
            <person name="Sethuraman A."/>
            <person name="Zhang X."/>
            <person name="Shinozaki K."/>
            <person name="Nguyen H."/>
            <person name="Wing R."/>
            <person name="Cregan P."/>
            <person name="Specht J."/>
            <person name="Grimwood J."/>
            <person name="Rokhsar D."/>
            <person name="Stacey G."/>
            <person name="Shoemaker R."/>
            <person name="Jackson S."/>
        </authorList>
    </citation>
    <scope>NUCLEOTIDE SEQUENCE</scope>
    <source>
        <tissue evidence="10">Callus</tissue>
    </source>
</reference>
<protein>
    <submittedName>
        <fullName evidence="10 11">Uncharacterized protein</fullName>
    </submittedName>
</protein>
<dbReference type="SMR" id="A0A0R0JW24"/>
<feature type="coiled-coil region" evidence="7">
    <location>
        <begin position="71"/>
        <end position="110"/>
    </location>
</feature>
<dbReference type="InterPro" id="IPR036388">
    <property type="entry name" value="WH-like_DNA-bd_sf"/>
</dbReference>
<dbReference type="SUPFAM" id="SSF52540">
    <property type="entry name" value="P-loop containing nucleoside triphosphate hydrolases"/>
    <property type="match status" value="1"/>
</dbReference>
<keyword evidence="4" id="KW-0547">Nucleotide-binding</keyword>
<dbReference type="InterPro" id="IPR027417">
    <property type="entry name" value="P-loop_NTPase"/>
</dbReference>
<dbReference type="GO" id="GO:0098542">
    <property type="term" value="P:defense response to other organism"/>
    <property type="evidence" value="ECO:0000318"/>
    <property type="project" value="GO_Central"/>
</dbReference>
<evidence type="ECO:0000256" key="1">
    <source>
        <dbReference type="ARBA" id="ARBA00008894"/>
    </source>
</evidence>
<evidence type="ECO:0000256" key="3">
    <source>
        <dbReference type="ARBA" id="ARBA00022737"/>
    </source>
</evidence>
<sequence length="848" mass="96232">DILIFIVSKIAEYTVGPILHHAKYLCCFNNFVGNLPSAKEVTQKSVKDRVKEAINRTEKIEPTVEKWLEDVEKVLKELKLLEGIISEVRKRAILEEIGRKVNEMAQLNQNSKFDPFSKIPELPGMNYYSSKGFVLFESKKSSYNKLLEALKEESVCMVGLVRIGGLGKTALAKEVGKEAEKLKLFEKIVIATVSETPNIRSIQAQISDQLGLKLEEESDIGKARRLSERLSEGTTFLILDDVGENLDFESLGIPINENKKGCGVLQITWKREVCTSMQCQCTVELNLLTGEEAWTLFKLYAKITDDSTYALKGVATKIVDECKGLPIAIVTVGSTLREKTLKDWKLALSRLQDSKPLVIPKGLRSPNAFLQLSYDNLKDELAKSFFLLCSIFPEDYEIDLEDLFRFGRGLRITGTFETIEEAREEMLLAVGILMDSCLLLHAGNEKVKMHDMVRDVALWIASERGQAILASTAKDLRAVIKDETIKDKRAISLWDLKNGQLSNGNHMNCPTLKILLLHSSIIGFEVSNEFRFWGPKRCTSSLPQSTESLKNLHNLCSRSCKLGDISILENLQALEILDLRCSCFDELPNGIVELKKLKVLDLYNCRIKENNAYEVIGRCLHLEELYLFLSPSKEEFPLNVSFQRLRRYVIILDHSESLIDMLPRMLEEHRPSRALSVDELLEKLIVEECSGLKHIIDGNVYYVSSQSHTSLKLPKLKTLPIDGCERLEYIFPLCFARGLVSLEELDILCSCKLKYVFGTEKEHHLSMYQHQSHYETNIDINLLNFDDLFLSSYQNLLIFGLNIAVHVYQILKSLSCYECPSLSSSSMRKVIIDSDLQKDTIAMVIYSF</sequence>
<keyword evidence="5" id="KW-0611">Plant defense</keyword>
<dbReference type="InterPro" id="IPR002182">
    <property type="entry name" value="NB-ARC"/>
</dbReference>
<feature type="domain" description="Disease resistance protein At4g27190-like leucine-rich repeats" evidence="9">
    <location>
        <begin position="681"/>
        <end position="747"/>
    </location>
</feature>
<dbReference type="EnsemblPlants" id="KRH56341">
    <property type="protein sequence ID" value="KRH56341"/>
    <property type="gene ID" value="GLYMA_06G318300"/>
</dbReference>
<evidence type="ECO:0000259" key="9">
    <source>
        <dbReference type="Pfam" id="PF23247"/>
    </source>
</evidence>
<keyword evidence="6" id="KW-0067">ATP-binding</keyword>
<dbReference type="InParanoid" id="A0A0R0JW24"/>
<accession>A0A0R0JW24</accession>
<keyword evidence="3" id="KW-0677">Repeat</keyword>